<keyword evidence="7" id="KW-1185">Reference proteome</keyword>
<evidence type="ECO:0000256" key="2">
    <source>
        <dbReference type="ARBA" id="ARBA00023043"/>
    </source>
</evidence>
<comment type="caution">
    <text evidence="6">The sequence shown here is derived from an EMBL/GenBank/DDBJ whole genome shotgun (WGS) entry which is preliminary data.</text>
</comment>
<keyword evidence="2 3" id="KW-0040">ANK repeat</keyword>
<dbReference type="AlphaFoldDB" id="A0A8H4CQ76"/>
<evidence type="ECO:0000256" key="3">
    <source>
        <dbReference type="PROSITE-ProRule" id="PRU00023"/>
    </source>
</evidence>
<reference evidence="6" key="2">
    <citation type="submission" date="2020-03" db="EMBL/GenBank/DDBJ databases">
        <authorList>
            <person name="Fu F.-F."/>
            <person name="Chen J."/>
        </authorList>
    </citation>
    <scope>NUCLEOTIDE SEQUENCE</scope>
    <source>
        <strain evidence="6">Lc1</strain>
    </source>
</reference>
<dbReference type="PROSITE" id="PS50088">
    <property type="entry name" value="ANK_REPEAT"/>
    <property type="match status" value="3"/>
</dbReference>
<dbReference type="PROSITE" id="PS50297">
    <property type="entry name" value="ANK_REP_REGION"/>
    <property type="match status" value="2"/>
</dbReference>
<evidence type="ECO:0000256" key="4">
    <source>
        <dbReference type="SAM" id="MobiDB-lite"/>
    </source>
</evidence>
<dbReference type="GeneID" id="69019755"/>
<feature type="domain" description="Clr5" evidence="5">
    <location>
        <begin position="9"/>
        <end position="61"/>
    </location>
</feature>
<reference evidence="6" key="1">
    <citation type="journal article" date="2020" name="Phytopathology">
        <title>Genome sequence and comparative analysis of Colletotrichum gloeosporioides isolated from Liriodendron leaves.</title>
        <authorList>
            <person name="Fu F.F."/>
            <person name="Hao Z."/>
            <person name="Wang P."/>
            <person name="Lu Y."/>
            <person name="Xue L.J."/>
            <person name="Wei G."/>
            <person name="Tian Y."/>
            <person name="Baishi H."/>
            <person name="Xu H."/>
            <person name="Shi J."/>
            <person name="Cheng T."/>
            <person name="Wang G."/>
            <person name="Yi Y."/>
            <person name="Chen J."/>
        </authorList>
    </citation>
    <scope>NUCLEOTIDE SEQUENCE</scope>
    <source>
        <strain evidence="6">Lc1</strain>
    </source>
</reference>
<feature type="repeat" description="ANK" evidence="3">
    <location>
        <begin position="165"/>
        <end position="197"/>
    </location>
</feature>
<dbReference type="SMART" id="SM00248">
    <property type="entry name" value="ANK"/>
    <property type="match status" value="5"/>
</dbReference>
<organism evidence="6 7">
    <name type="scientific">Colletotrichum gloeosporioides</name>
    <name type="common">Anthracnose fungus</name>
    <name type="synonym">Glomerella cingulata</name>
    <dbReference type="NCBI Taxonomy" id="474922"/>
    <lineage>
        <taxon>Eukaryota</taxon>
        <taxon>Fungi</taxon>
        <taxon>Dikarya</taxon>
        <taxon>Ascomycota</taxon>
        <taxon>Pezizomycotina</taxon>
        <taxon>Sordariomycetes</taxon>
        <taxon>Hypocreomycetidae</taxon>
        <taxon>Glomerellales</taxon>
        <taxon>Glomerellaceae</taxon>
        <taxon>Colletotrichum</taxon>
        <taxon>Colletotrichum gloeosporioides species complex</taxon>
    </lineage>
</organism>
<evidence type="ECO:0000259" key="5">
    <source>
        <dbReference type="Pfam" id="PF14420"/>
    </source>
</evidence>
<gene>
    <name evidence="6" type="ORF">GCG54_00012637</name>
</gene>
<protein>
    <recommendedName>
        <fullName evidence="5">Clr5 domain-containing protein</fullName>
    </recommendedName>
</protein>
<feature type="region of interest" description="Disordered" evidence="4">
    <location>
        <begin position="330"/>
        <end position="374"/>
    </location>
</feature>
<feature type="repeat" description="ANK" evidence="3">
    <location>
        <begin position="234"/>
        <end position="261"/>
    </location>
</feature>
<proteinExistence type="predicted"/>
<feature type="repeat" description="ANK" evidence="3">
    <location>
        <begin position="198"/>
        <end position="230"/>
    </location>
</feature>
<evidence type="ECO:0000256" key="1">
    <source>
        <dbReference type="ARBA" id="ARBA00022737"/>
    </source>
</evidence>
<evidence type="ECO:0000313" key="7">
    <source>
        <dbReference type="Proteomes" id="UP000613401"/>
    </source>
</evidence>
<dbReference type="Pfam" id="PF12796">
    <property type="entry name" value="Ank_2"/>
    <property type="match status" value="1"/>
</dbReference>
<name>A0A8H4CQ76_COLGL</name>
<dbReference type="EMBL" id="WVTB01000024">
    <property type="protein sequence ID" value="KAF3808058.1"/>
    <property type="molecule type" value="Genomic_DNA"/>
</dbReference>
<accession>A0A8H4CQ76</accession>
<dbReference type="Gene3D" id="1.25.40.20">
    <property type="entry name" value="Ankyrin repeat-containing domain"/>
    <property type="match status" value="1"/>
</dbReference>
<sequence length="486" mass="54751">MPPRRSIRDEDWERLRSTIRKLYLEEDRSLKDVLLILGTFHSFYPSKAQLEWKLKQWHFTKNMGIMDWKYVANEIHRRKCRGKESKVYLSGIPLRMKAIERGVSRYCYQTAIEKATRRRVLGQAISYSGSEDNEIVRWLLSVGVDLNERLDRLEPLAPMITAFWSPLTPLQEAIQKGWSGLMQELIECGADINELSSSCGTALQLAAELGHFGIVQRLLELGADPNASGGESPYSRTAIERAAQHGRLDVVQLLLNSGVEIGGCGRRQYVRSVALAEKEGHHAIVKLLKSHGGWTEADEALLSTKDVCLPFIFRRHEVVQYVRRYYVSESDVGDSAEGDTPKEEESSSEGALKSNVELNEGKLPEEEGPPEEALVSDEILGLTKEDMKELDKPSEGALEDNHDSTIDLIGQLYNPSEALMSTLGFGNTPPNAYESLLEEEQLEFLPSSMSYQIREELEGTGCQEELGDDLWAEEYSNFIQSVSYEV</sequence>
<dbReference type="InterPro" id="IPR002110">
    <property type="entry name" value="Ankyrin_rpt"/>
</dbReference>
<dbReference type="InterPro" id="IPR036770">
    <property type="entry name" value="Ankyrin_rpt-contain_sf"/>
</dbReference>
<dbReference type="Pfam" id="PF14420">
    <property type="entry name" value="Clr5"/>
    <property type="match status" value="1"/>
</dbReference>
<dbReference type="PANTHER" id="PTHR24171">
    <property type="entry name" value="ANKYRIN REPEAT DOMAIN-CONTAINING PROTEIN 39-RELATED"/>
    <property type="match status" value="1"/>
</dbReference>
<dbReference type="InterPro" id="IPR025676">
    <property type="entry name" value="Clr5_dom"/>
</dbReference>
<dbReference type="RefSeq" id="XP_045267217.1">
    <property type="nucleotide sequence ID" value="XM_045412512.1"/>
</dbReference>
<dbReference type="SUPFAM" id="SSF48403">
    <property type="entry name" value="Ankyrin repeat"/>
    <property type="match status" value="1"/>
</dbReference>
<dbReference type="Proteomes" id="UP000613401">
    <property type="component" value="Unassembled WGS sequence"/>
</dbReference>
<keyword evidence="1" id="KW-0677">Repeat</keyword>
<evidence type="ECO:0000313" key="6">
    <source>
        <dbReference type="EMBL" id="KAF3808058.1"/>
    </source>
</evidence>